<keyword evidence="5" id="KW-1185">Reference proteome</keyword>
<organism evidence="4 5">
    <name type="scientific">Coraliomargarita sinensis</name>
    <dbReference type="NCBI Taxonomy" id="2174842"/>
    <lineage>
        <taxon>Bacteria</taxon>
        <taxon>Pseudomonadati</taxon>
        <taxon>Verrucomicrobiota</taxon>
        <taxon>Opitutia</taxon>
        <taxon>Puniceicoccales</taxon>
        <taxon>Coraliomargaritaceae</taxon>
        <taxon>Coraliomargarita</taxon>
    </lineage>
</organism>
<keyword evidence="2" id="KW-1133">Transmembrane helix</keyword>
<feature type="region of interest" description="Disordered" evidence="1">
    <location>
        <begin position="35"/>
        <end position="59"/>
    </location>
</feature>
<feature type="compositionally biased region" description="Polar residues" evidence="1">
    <location>
        <begin position="35"/>
        <end position="55"/>
    </location>
</feature>
<protein>
    <recommendedName>
        <fullName evidence="6">PEP-CTERM protein-sorting domain-containing protein</fullName>
    </recommendedName>
</protein>
<keyword evidence="2" id="KW-0472">Membrane</keyword>
<feature type="signal peptide" evidence="3">
    <location>
        <begin position="1"/>
        <end position="22"/>
    </location>
</feature>
<comment type="caution">
    <text evidence="4">The sequence shown here is derived from an EMBL/GenBank/DDBJ whole genome shotgun (WGS) entry which is preliminary data.</text>
</comment>
<proteinExistence type="predicted"/>
<reference evidence="4 5" key="1">
    <citation type="submission" date="2018-05" db="EMBL/GenBank/DDBJ databases">
        <title>Coraliomargarita sinensis sp. nov., isolated from a marine solar saltern.</title>
        <authorList>
            <person name="Zhou L.Y."/>
        </authorList>
    </citation>
    <scope>NUCLEOTIDE SEQUENCE [LARGE SCALE GENOMIC DNA]</scope>
    <source>
        <strain evidence="4 5">WN38</strain>
    </source>
</reference>
<evidence type="ECO:0000256" key="2">
    <source>
        <dbReference type="SAM" id="Phobius"/>
    </source>
</evidence>
<feature type="compositionally biased region" description="Low complexity" evidence="1">
    <location>
        <begin position="93"/>
        <end position="102"/>
    </location>
</feature>
<dbReference type="AlphaFoldDB" id="A0A317ZHK3"/>
<evidence type="ECO:0000313" key="4">
    <source>
        <dbReference type="EMBL" id="PXA04940.1"/>
    </source>
</evidence>
<sequence>MTQFKTITFFAACLAVTTAANASMQLTFGAPGGVSSQDGSVTSLTDNSPEASSDPPNALSASGFLTGVNNTDTISFTATAFSDSSLVGNDLTTSTSDSTDLARNGDDGWGARDGGGAESNIESDDGFFDAVLLAFDLSGLSGNTGLRITDVLGVDTGGSGSPSMQVIVDGVSTTTVGGLIGSGLSIDLTDGDTLAFREDSGTGNYRIRSITFDTYAIPEPSTFGLLAGCFGLTWVMLRRRT</sequence>
<gene>
    <name evidence="4" type="ORF">DDZ13_02955</name>
</gene>
<feature type="transmembrane region" description="Helical" evidence="2">
    <location>
        <begin position="220"/>
        <end position="237"/>
    </location>
</feature>
<dbReference type="Proteomes" id="UP000247099">
    <property type="component" value="Unassembled WGS sequence"/>
</dbReference>
<name>A0A317ZHK3_9BACT</name>
<dbReference type="EMBL" id="QHJQ01000002">
    <property type="protein sequence ID" value="PXA04940.1"/>
    <property type="molecule type" value="Genomic_DNA"/>
</dbReference>
<keyword evidence="2" id="KW-0812">Transmembrane</keyword>
<feature type="chain" id="PRO_5016299871" description="PEP-CTERM protein-sorting domain-containing protein" evidence="3">
    <location>
        <begin position="23"/>
        <end position="241"/>
    </location>
</feature>
<evidence type="ECO:0008006" key="6">
    <source>
        <dbReference type="Google" id="ProtNLM"/>
    </source>
</evidence>
<accession>A0A317ZHK3</accession>
<evidence type="ECO:0000256" key="1">
    <source>
        <dbReference type="SAM" id="MobiDB-lite"/>
    </source>
</evidence>
<dbReference type="InParanoid" id="A0A317ZHK3"/>
<evidence type="ECO:0000256" key="3">
    <source>
        <dbReference type="SAM" id="SignalP"/>
    </source>
</evidence>
<dbReference type="RefSeq" id="WP_110129941.1">
    <property type="nucleotide sequence ID" value="NZ_QHJQ01000002.1"/>
</dbReference>
<evidence type="ECO:0000313" key="5">
    <source>
        <dbReference type="Proteomes" id="UP000247099"/>
    </source>
</evidence>
<feature type="region of interest" description="Disordered" evidence="1">
    <location>
        <begin position="93"/>
        <end position="120"/>
    </location>
</feature>
<keyword evidence="3" id="KW-0732">Signal</keyword>